<comment type="subcellular location">
    <subcellularLocation>
        <location evidence="2">Cytoplasm</location>
    </subcellularLocation>
</comment>
<evidence type="ECO:0000256" key="1">
    <source>
        <dbReference type="ARBA" id="ARBA00022679"/>
    </source>
</evidence>
<keyword evidence="5" id="KW-1185">Reference proteome</keyword>
<dbReference type="Pfam" id="PF00561">
    <property type="entry name" value="Abhydrolase_1"/>
    <property type="match status" value="1"/>
</dbReference>
<feature type="active site" evidence="2">
    <location>
        <position position="349"/>
    </location>
</feature>
<proteinExistence type="inferred from homology"/>
<feature type="binding site" evidence="2">
    <location>
        <position position="229"/>
    </location>
    <ligand>
        <name>substrate</name>
    </ligand>
</feature>
<organism evidence="4 5">
    <name type="scientific">Rhodococcus antarcticus</name>
    <dbReference type="NCBI Taxonomy" id="2987751"/>
    <lineage>
        <taxon>Bacteria</taxon>
        <taxon>Bacillati</taxon>
        <taxon>Actinomycetota</taxon>
        <taxon>Actinomycetes</taxon>
        <taxon>Mycobacteriales</taxon>
        <taxon>Nocardiaceae</taxon>
        <taxon>Rhodococcus</taxon>
    </lineage>
</organism>
<reference evidence="4" key="1">
    <citation type="submission" date="2022-10" db="EMBL/GenBank/DDBJ databases">
        <title>Rhodococcus sp.75.</title>
        <authorList>
            <person name="Sun M."/>
        </authorList>
    </citation>
    <scope>NUCLEOTIDE SEQUENCE</scope>
    <source>
        <strain evidence="4">75</strain>
    </source>
</reference>
<comment type="subunit">
    <text evidence="2">Homodimer.</text>
</comment>
<dbReference type="GO" id="GO:0004414">
    <property type="term" value="F:homoserine O-acetyltransferase activity"/>
    <property type="evidence" value="ECO:0007669"/>
    <property type="project" value="UniProtKB-EC"/>
</dbReference>
<keyword evidence="2" id="KW-0028">Amino-acid biosynthesis</keyword>
<keyword evidence="2" id="KW-0963">Cytoplasm</keyword>
<comment type="function">
    <text evidence="2">Transfers an acetyl group from acetyl-CoA to L-homoserine, forming acetyl-L-homoserine.</text>
</comment>
<protein>
    <recommendedName>
        <fullName evidence="2">Homoserine O-acetyltransferase</fullName>
        <shortName evidence="2">HAT</shortName>
        <ecNumber evidence="2">2.3.1.31</ecNumber>
    </recommendedName>
    <alternativeName>
        <fullName evidence="2">Homoserine transacetylase</fullName>
        <shortName evidence="2">HTA</shortName>
    </alternativeName>
</protein>
<name>A0ABY6P1M1_9NOCA</name>
<evidence type="ECO:0000256" key="2">
    <source>
        <dbReference type="HAMAP-Rule" id="MF_00296"/>
    </source>
</evidence>
<dbReference type="InterPro" id="IPR008220">
    <property type="entry name" value="HAT_MetX-like"/>
</dbReference>
<comment type="pathway">
    <text evidence="2">Amino-acid biosynthesis; L-methionine biosynthesis via de novo pathway; O-acetyl-L-homoserine from L-homoserine: step 1/1.</text>
</comment>
<comment type="similarity">
    <text evidence="2">Belongs to the AB hydrolase superfamily. MetX family.</text>
</comment>
<keyword evidence="2 4" id="KW-0012">Acyltransferase</keyword>
<comment type="catalytic activity">
    <reaction evidence="2">
        <text>L-homoserine + acetyl-CoA = O-acetyl-L-homoserine + CoA</text>
        <dbReference type="Rhea" id="RHEA:13701"/>
        <dbReference type="ChEBI" id="CHEBI:57287"/>
        <dbReference type="ChEBI" id="CHEBI:57288"/>
        <dbReference type="ChEBI" id="CHEBI:57476"/>
        <dbReference type="ChEBI" id="CHEBI:57716"/>
        <dbReference type="EC" id="2.3.1.31"/>
    </reaction>
</comment>
<dbReference type="Gene3D" id="3.40.50.1820">
    <property type="entry name" value="alpha/beta hydrolase"/>
    <property type="match status" value="1"/>
</dbReference>
<accession>A0ABY6P1M1</accession>
<dbReference type="PIRSF" id="PIRSF000443">
    <property type="entry name" value="Homoser_Ac_trans"/>
    <property type="match status" value="1"/>
</dbReference>
<gene>
    <name evidence="2" type="primary">metXA</name>
    <name evidence="4" type="ORF">RHODO2019_02735</name>
</gene>
<dbReference type="RefSeq" id="WP_265383518.1">
    <property type="nucleotide sequence ID" value="NZ_CP110615.1"/>
</dbReference>
<dbReference type="InterPro" id="IPR029058">
    <property type="entry name" value="AB_hydrolase_fold"/>
</dbReference>
<dbReference type="PANTHER" id="PTHR32268:SF11">
    <property type="entry name" value="HOMOSERINE O-ACETYLTRANSFERASE"/>
    <property type="match status" value="1"/>
</dbReference>
<dbReference type="SUPFAM" id="SSF53474">
    <property type="entry name" value="alpha/beta-Hydrolases"/>
    <property type="match status" value="1"/>
</dbReference>
<keyword evidence="1 2" id="KW-0808">Transferase</keyword>
<dbReference type="NCBIfam" id="TIGR01392">
    <property type="entry name" value="homoserO_Ac_trn"/>
    <property type="match status" value="1"/>
</dbReference>
<dbReference type="InterPro" id="IPR000073">
    <property type="entry name" value="AB_hydrolase_1"/>
</dbReference>
<dbReference type="Proteomes" id="UP001164965">
    <property type="component" value="Chromosome"/>
</dbReference>
<dbReference type="NCBIfam" id="NF001209">
    <property type="entry name" value="PRK00175.1"/>
    <property type="match status" value="1"/>
</dbReference>
<comment type="caution">
    <text evidence="2">Lacks conserved residue(s) required for the propagation of feature annotation.</text>
</comment>
<keyword evidence="2" id="KW-0486">Methionine biosynthesis</keyword>
<evidence type="ECO:0000313" key="4">
    <source>
        <dbReference type="EMBL" id="UZJ25413.1"/>
    </source>
</evidence>
<feature type="binding site" evidence="2">
    <location>
        <position position="350"/>
    </location>
    <ligand>
        <name>substrate</name>
    </ligand>
</feature>
<sequence length="372" mass="39035">MTPTTRPAPRPSLRSDGVLQHVTLGRQQLDGGAVLDDVTVAVQSWGRLSSARDNAVLVLHALTGDSHVVGPAGPEHPSPGWWEGMVGPGAALDTDRWCVIAPNVLGGCRGTTGPSSSHRDGRPWGARFPAVTIRDQVRTELALADALGIDAWASVVGGSMGGMRALEWAVGHPGRVRSALVLAAGARATADQIGTQSAQVRAITADPDWQGGSYHGTGRSPRTGLGLARLLAHLTYRAEVELDERYANHDQPDDPAGRFAVQSYLDHQAEKLVARFDAASYVALTEAMNHHDVGAGRGGVRAALSSCPVPVVVGGIDSDRLYPLRLQAEIAEAMPGCSGLRVIRSRHGHDGFLTEASAVGELLTATLALARS</sequence>
<feature type="active site" evidence="2">
    <location>
        <position position="319"/>
    </location>
</feature>
<evidence type="ECO:0000259" key="3">
    <source>
        <dbReference type="Pfam" id="PF00561"/>
    </source>
</evidence>
<dbReference type="EC" id="2.3.1.31" evidence="2"/>
<feature type="active site" description="Nucleophile" evidence="2">
    <location>
        <position position="159"/>
    </location>
</feature>
<evidence type="ECO:0000313" key="5">
    <source>
        <dbReference type="Proteomes" id="UP001164965"/>
    </source>
</evidence>
<dbReference type="EMBL" id="CP110615">
    <property type="protein sequence ID" value="UZJ25413.1"/>
    <property type="molecule type" value="Genomic_DNA"/>
</dbReference>
<feature type="domain" description="AB hydrolase-1" evidence="3">
    <location>
        <begin position="54"/>
        <end position="355"/>
    </location>
</feature>
<dbReference type="HAMAP" id="MF_00296">
    <property type="entry name" value="MetX_acyltransf"/>
    <property type="match status" value="1"/>
</dbReference>
<dbReference type="PANTHER" id="PTHR32268">
    <property type="entry name" value="HOMOSERINE O-ACETYLTRANSFERASE"/>
    <property type="match status" value="1"/>
</dbReference>